<dbReference type="Pfam" id="PF00440">
    <property type="entry name" value="TetR_N"/>
    <property type="match status" value="1"/>
</dbReference>
<feature type="domain" description="HTH tetR-type" evidence="3">
    <location>
        <begin position="6"/>
        <end position="66"/>
    </location>
</feature>
<evidence type="ECO:0000259" key="3">
    <source>
        <dbReference type="PROSITE" id="PS50977"/>
    </source>
</evidence>
<keyword evidence="1 2" id="KW-0238">DNA-binding</keyword>
<evidence type="ECO:0000256" key="2">
    <source>
        <dbReference type="PROSITE-ProRule" id="PRU00335"/>
    </source>
</evidence>
<dbReference type="InterPro" id="IPR036271">
    <property type="entry name" value="Tet_transcr_reg_TetR-rel_C_sf"/>
</dbReference>
<dbReference type="SUPFAM" id="SSF48498">
    <property type="entry name" value="Tetracyclin repressor-like, C-terminal domain"/>
    <property type="match status" value="1"/>
</dbReference>
<proteinExistence type="predicted"/>
<dbReference type="InterPro" id="IPR009057">
    <property type="entry name" value="Homeodomain-like_sf"/>
</dbReference>
<dbReference type="Gene3D" id="1.10.357.10">
    <property type="entry name" value="Tetracycline Repressor, domain 2"/>
    <property type="match status" value="1"/>
</dbReference>
<protein>
    <submittedName>
        <fullName evidence="4">CerR family C-terminal domain-containing protein</fullName>
    </submittedName>
</protein>
<evidence type="ECO:0000256" key="1">
    <source>
        <dbReference type="ARBA" id="ARBA00023125"/>
    </source>
</evidence>
<dbReference type="PANTHER" id="PTHR30055">
    <property type="entry name" value="HTH-TYPE TRANSCRIPTIONAL REGULATOR RUTR"/>
    <property type="match status" value="1"/>
</dbReference>
<dbReference type="RefSeq" id="WP_406695359.1">
    <property type="nucleotide sequence ID" value="NZ_CP155447.1"/>
</dbReference>
<dbReference type="InterPro" id="IPR015292">
    <property type="entry name" value="Tscrpt_reg_YbiH_C"/>
</dbReference>
<dbReference type="GO" id="GO:0003700">
    <property type="term" value="F:DNA-binding transcription factor activity"/>
    <property type="evidence" value="ECO:0007669"/>
    <property type="project" value="TreeGrafter"/>
</dbReference>
<dbReference type="Pfam" id="PF09209">
    <property type="entry name" value="CecR_C"/>
    <property type="match status" value="1"/>
</dbReference>
<dbReference type="AlphaFoldDB" id="A0AAU7CB16"/>
<reference evidence="4" key="1">
    <citation type="submission" date="2024-05" db="EMBL/GenBank/DDBJ databases">
        <title>Planctomycetes of the genus Singulisphaera possess chitinolytic capabilities.</title>
        <authorList>
            <person name="Ivanova A."/>
        </authorList>
    </citation>
    <scope>NUCLEOTIDE SEQUENCE</scope>
    <source>
        <strain evidence="4">Ch08T</strain>
    </source>
</reference>
<dbReference type="Gene3D" id="1.10.10.60">
    <property type="entry name" value="Homeodomain-like"/>
    <property type="match status" value="1"/>
</dbReference>
<dbReference type="EMBL" id="CP155447">
    <property type="protein sequence ID" value="XBH02618.1"/>
    <property type="molecule type" value="Genomic_DNA"/>
</dbReference>
<accession>A0AAU7CB16</accession>
<feature type="DNA-binding region" description="H-T-H motif" evidence="2">
    <location>
        <begin position="29"/>
        <end position="48"/>
    </location>
</feature>
<dbReference type="SUPFAM" id="SSF46689">
    <property type="entry name" value="Homeodomain-like"/>
    <property type="match status" value="1"/>
</dbReference>
<dbReference type="PRINTS" id="PR00455">
    <property type="entry name" value="HTHTETR"/>
</dbReference>
<dbReference type="GO" id="GO:0000976">
    <property type="term" value="F:transcription cis-regulatory region binding"/>
    <property type="evidence" value="ECO:0007669"/>
    <property type="project" value="TreeGrafter"/>
</dbReference>
<dbReference type="PANTHER" id="PTHR30055:SF226">
    <property type="entry name" value="HTH-TYPE TRANSCRIPTIONAL REGULATOR PKSA"/>
    <property type="match status" value="1"/>
</dbReference>
<dbReference type="InterPro" id="IPR050109">
    <property type="entry name" value="HTH-type_TetR-like_transc_reg"/>
</dbReference>
<dbReference type="PROSITE" id="PS50977">
    <property type="entry name" value="HTH_TETR_2"/>
    <property type="match status" value="1"/>
</dbReference>
<gene>
    <name evidence="4" type="ORF">V5E97_30480</name>
</gene>
<organism evidence="4">
    <name type="scientific">Singulisphaera sp. Ch08</name>
    <dbReference type="NCBI Taxonomy" id="3120278"/>
    <lineage>
        <taxon>Bacteria</taxon>
        <taxon>Pseudomonadati</taxon>
        <taxon>Planctomycetota</taxon>
        <taxon>Planctomycetia</taxon>
        <taxon>Isosphaerales</taxon>
        <taxon>Isosphaeraceae</taxon>
        <taxon>Singulisphaera</taxon>
    </lineage>
</organism>
<name>A0AAU7CB16_9BACT</name>
<dbReference type="InterPro" id="IPR001647">
    <property type="entry name" value="HTH_TetR"/>
</dbReference>
<evidence type="ECO:0000313" key="4">
    <source>
        <dbReference type="EMBL" id="XBH02618.1"/>
    </source>
</evidence>
<sequence length="245" mass="27424">MMAIPDQTKARLLEAAGEEFAEKGFDSARVRSICRRAGVNLAAINYHFGDKERLYTEAVLEAHRCGSEMLPDSVFQQGEPAEQLRRHIHHFLSHVMALRGHPKWHHTLILREMLEPTSASEVLVREAIRPRFERLLGILRKVCGDADERRLHALAFSVIGQCLHYKTARAVSERLIGTEAFEALDLEYLSEHIATFCLAALGLVAPLNQAGESKQRDDLGALTALSRGHEEENGDVLDRVEDVDG</sequence>